<accession>A0A6J3LX52</accession>
<keyword evidence="2" id="KW-1185">Reference proteome</keyword>
<dbReference type="GeneID" id="54359578"/>
<dbReference type="RefSeq" id="XP_033457366.1">
    <property type="nucleotide sequence ID" value="XM_033601778.1"/>
</dbReference>
<evidence type="ECO:0000313" key="2">
    <source>
        <dbReference type="Proteomes" id="UP000504637"/>
    </source>
</evidence>
<keyword evidence="1" id="KW-0472">Membrane</keyword>
<dbReference type="OrthoDB" id="5372451at2759"/>
<gene>
    <name evidence="3" type="ORF">K489DRAFT_324635</name>
</gene>
<dbReference type="AlphaFoldDB" id="A0A6J3LX52"/>
<feature type="non-terminal residue" evidence="3">
    <location>
        <position position="346"/>
    </location>
</feature>
<protein>
    <submittedName>
        <fullName evidence="3">Uncharacterized protein</fullName>
    </submittedName>
</protein>
<evidence type="ECO:0000313" key="3">
    <source>
        <dbReference type="RefSeq" id="XP_033457366.1"/>
    </source>
</evidence>
<reference evidence="3" key="2">
    <citation type="submission" date="2020-04" db="EMBL/GenBank/DDBJ databases">
        <authorList>
            <consortium name="NCBI Genome Project"/>
        </authorList>
    </citation>
    <scope>NUCLEOTIDE SEQUENCE</scope>
    <source>
        <strain evidence="3">CBS 342.82</strain>
    </source>
</reference>
<feature type="transmembrane region" description="Helical" evidence="1">
    <location>
        <begin position="21"/>
        <end position="44"/>
    </location>
</feature>
<sequence length="346" mass="37707">MLQRAQAAQAQSNQARASEKVAYKPGITAPIFAVSILVLLLSTVSWAKRWVVSGAAIESLIVICGYGQGSRIFPAIPLWTLLATLNLVYAIASTSWLLYIGFAVACYPIIGITCLVQFATVADMARRGLRKLLSELHFTRDKIAFFNLPALEIDVDVNGLLVLRGITISLSSLTIVVNGIELGLKLANDIEMSMCAEEVTISLFRRIEIGDVYGNIKGGYSEMTFGELDDPTDADSTVDVLLDDTPLLRAANVGKEKFRDRPKLRESLTGVSYMRDVPAKSVLESVTTLSPDDAAADAKYTEMLTAIRTESAIYQSRARVRQKAALPSDSEDDKTKETRAAICAEM</sequence>
<keyword evidence="1" id="KW-0812">Transmembrane</keyword>
<feature type="transmembrane region" description="Helical" evidence="1">
    <location>
        <begin position="72"/>
        <end position="92"/>
    </location>
</feature>
<reference evidence="3" key="3">
    <citation type="submission" date="2025-08" db="UniProtKB">
        <authorList>
            <consortium name="RefSeq"/>
        </authorList>
    </citation>
    <scope>IDENTIFICATION</scope>
    <source>
        <strain evidence="3">CBS 342.82</strain>
    </source>
</reference>
<organism evidence="3">
    <name type="scientific">Dissoconium aciculare CBS 342.82</name>
    <dbReference type="NCBI Taxonomy" id="1314786"/>
    <lineage>
        <taxon>Eukaryota</taxon>
        <taxon>Fungi</taxon>
        <taxon>Dikarya</taxon>
        <taxon>Ascomycota</taxon>
        <taxon>Pezizomycotina</taxon>
        <taxon>Dothideomycetes</taxon>
        <taxon>Dothideomycetidae</taxon>
        <taxon>Mycosphaerellales</taxon>
        <taxon>Dissoconiaceae</taxon>
        <taxon>Dissoconium</taxon>
    </lineage>
</organism>
<reference evidence="3" key="1">
    <citation type="submission" date="2020-01" db="EMBL/GenBank/DDBJ databases">
        <authorList>
            <consortium name="DOE Joint Genome Institute"/>
            <person name="Haridas S."/>
            <person name="Albert R."/>
            <person name="Binder M."/>
            <person name="Bloem J."/>
            <person name="Labutti K."/>
            <person name="Salamov A."/>
            <person name="Andreopoulos B."/>
            <person name="Baker S.E."/>
            <person name="Barry K."/>
            <person name="Bills G."/>
            <person name="Bluhm B.H."/>
            <person name="Cannon C."/>
            <person name="Castanera R."/>
            <person name="Culley D.E."/>
            <person name="Daum C."/>
            <person name="Ezra D."/>
            <person name="Gonzalez J.B."/>
            <person name="Henrissat B."/>
            <person name="Kuo A."/>
            <person name="Liang C."/>
            <person name="Lipzen A."/>
            <person name="Lutzoni F."/>
            <person name="Magnuson J."/>
            <person name="Mondo S."/>
            <person name="Nolan M."/>
            <person name="Ohm R."/>
            <person name="Pangilinan J."/>
            <person name="Park H.-J."/>
            <person name="Ramirez L."/>
            <person name="Alfaro M."/>
            <person name="Sun H."/>
            <person name="Tritt A."/>
            <person name="Yoshinaga Y."/>
            <person name="Zwiers L.-H."/>
            <person name="Turgeon B.G."/>
            <person name="Goodwin S.B."/>
            <person name="Spatafora J.W."/>
            <person name="Crous P.W."/>
            <person name="Grigoriev I.V."/>
        </authorList>
    </citation>
    <scope>NUCLEOTIDE SEQUENCE</scope>
    <source>
        <strain evidence="3">CBS 342.82</strain>
    </source>
</reference>
<dbReference type="Proteomes" id="UP000504637">
    <property type="component" value="Unplaced"/>
</dbReference>
<feature type="transmembrane region" description="Helical" evidence="1">
    <location>
        <begin position="98"/>
        <end position="122"/>
    </location>
</feature>
<evidence type="ECO:0000256" key="1">
    <source>
        <dbReference type="SAM" id="Phobius"/>
    </source>
</evidence>
<name>A0A6J3LX52_9PEZI</name>
<keyword evidence="1" id="KW-1133">Transmembrane helix</keyword>
<proteinExistence type="predicted"/>